<feature type="transmembrane region" description="Helical" evidence="6">
    <location>
        <begin position="87"/>
        <end position="106"/>
    </location>
</feature>
<keyword evidence="3 6" id="KW-0812">Transmembrane</keyword>
<feature type="transmembrane region" description="Helical" evidence="6">
    <location>
        <begin position="112"/>
        <end position="133"/>
    </location>
</feature>
<reference evidence="8 9" key="1">
    <citation type="submission" date="2021-07" db="EMBL/GenBank/DDBJ databases">
        <title>Paraburkholderia edwinii protects Aspergillus sp. from phenazines by acting as a toxin sponge.</title>
        <authorList>
            <person name="Dahlstrom K.M."/>
            <person name="Newman D.K."/>
        </authorList>
    </citation>
    <scope>NUCLEOTIDE SEQUENCE [LARGE SCALE GENOMIC DNA]</scope>
    <source>
        <strain evidence="8 9">Pe01</strain>
    </source>
</reference>
<feature type="transmembrane region" description="Helical" evidence="6">
    <location>
        <begin position="373"/>
        <end position="394"/>
    </location>
</feature>
<evidence type="ECO:0000256" key="6">
    <source>
        <dbReference type="SAM" id="Phobius"/>
    </source>
</evidence>
<feature type="transmembrane region" description="Helical" evidence="6">
    <location>
        <begin position="281"/>
        <end position="300"/>
    </location>
</feature>
<dbReference type="PROSITE" id="PS50850">
    <property type="entry name" value="MFS"/>
    <property type="match status" value="1"/>
</dbReference>
<name>A0ABX8UHC2_9BURK</name>
<dbReference type="EMBL" id="CP080095">
    <property type="protein sequence ID" value="QYD68355.1"/>
    <property type="molecule type" value="Genomic_DNA"/>
</dbReference>
<keyword evidence="2" id="KW-0813">Transport</keyword>
<sequence length="444" mass="47984">MRQLAHASIETRTIARISGRIVPFLVLAFFVSFIDRVNVGFAALQMNRQLGFSATVFGWGVGAFFVSLCLCEVPANMLMAKVGARRWICRIMISWGLVSGATAFVTGVKSFLLLRFLLGVAEAGFFPGVILYLGTWFPRGNRAHVLSLFLMAMPLANFIGSPISGALLGLDGLLGLHGWQWLFIIEAVPAVLMGVLCLFVLPDNPAKARWLAEDERRWLNERLAAERSSAPATVEAHSIWQVLRNPRVLGLAVVYAGSVGCNYALSYWQPQIIKAFGLTNFQTGLINAIPFGLATAAMIIWARRSDRSRERFWHTAVPLAVSAVGLLACMFLTTLAPTVIALTVALAGCYAVKAPMFALCAESLSENAAAAGIGQVCAIGNVAGFICPTLIGWIRDLTGSFRMGLLPMVVLALLGMVVTLALKRRHPLPPGSAGSPDRRLQEAR</sequence>
<dbReference type="CDD" id="cd17319">
    <property type="entry name" value="MFS_ExuT_GudP_like"/>
    <property type="match status" value="1"/>
</dbReference>
<keyword evidence="4 6" id="KW-1133">Transmembrane helix</keyword>
<feature type="transmembrane region" description="Helical" evidence="6">
    <location>
        <begin position="145"/>
        <end position="167"/>
    </location>
</feature>
<dbReference type="RefSeq" id="WP_219797748.1">
    <property type="nucleotide sequence ID" value="NZ_CP080095.1"/>
</dbReference>
<gene>
    <name evidence="8" type="ORF">KZJ38_19180</name>
</gene>
<keyword evidence="9" id="KW-1185">Reference proteome</keyword>
<feature type="transmembrane region" description="Helical" evidence="6">
    <location>
        <begin position="56"/>
        <end position="75"/>
    </location>
</feature>
<dbReference type="Proteomes" id="UP000826462">
    <property type="component" value="Chromosome 1"/>
</dbReference>
<evidence type="ECO:0000256" key="2">
    <source>
        <dbReference type="ARBA" id="ARBA00022448"/>
    </source>
</evidence>
<evidence type="ECO:0000256" key="3">
    <source>
        <dbReference type="ARBA" id="ARBA00022692"/>
    </source>
</evidence>
<evidence type="ECO:0000256" key="4">
    <source>
        <dbReference type="ARBA" id="ARBA00022989"/>
    </source>
</evidence>
<feature type="domain" description="Major facilitator superfamily (MFS) profile" evidence="7">
    <location>
        <begin position="21"/>
        <end position="427"/>
    </location>
</feature>
<feature type="transmembrane region" description="Helical" evidence="6">
    <location>
        <begin position="248"/>
        <end position="269"/>
    </location>
</feature>
<feature type="transmembrane region" description="Helical" evidence="6">
    <location>
        <begin position="179"/>
        <end position="201"/>
    </location>
</feature>
<evidence type="ECO:0000256" key="1">
    <source>
        <dbReference type="ARBA" id="ARBA00004141"/>
    </source>
</evidence>
<proteinExistence type="predicted"/>
<comment type="subcellular location">
    <subcellularLocation>
        <location evidence="1">Membrane</location>
        <topology evidence="1">Multi-pass membrane protein</topology>
    </subcellularLocation>
</comment>
<dbReference type="PANTHER" id="PTHR43791">
    <property type="entry name" value="PERMEASE-RELATED"/>
    <property type="match status" value="1"/>
</dbReference>
<evidence type="ECO:0000259" key="7">
    <source>
        <dbReference type="PROSITE" id="PS50850"/>
    </source>
</evidence>
<evidence type="ECO:0000256" key="5">
    <source>
        <dbReference type="ARBA" id="ARBA00023136"/>
    </source>
</evidence>
<feature type="transmembrane region" description="Helical" evidence="6">
    <location>
        <begin position="400"/>
        <end position="422"/>
    </location>
</feature>
<feature type="transmembrane region" description="Helical" evidence="6">
    <location>
        <begin position="21"/>
        <end position="44"/>
    </location>
</feature>
<dbReference type="SUPFAM" id="SSF103473">
    <property type="entry name" value="MFS general substrate transporter"/>
    <property type="match status" value="1"/>
</dbReference>
<dbReference type="InterPro" id="IPR011701">
    <property type="entry name" value="MFS"/>
</dbReference>
<dbReference type="Pfam" id="PF07690">
    <property type="entry name" value="MFS_1"/>
    <property type="match status" value="1"/>
</dbReference>
<accession>A0ABX8UHC2</accession>
<dbReference type="InterPro" id="IPR036259">
    <property type="entry name" value="MFS_trans_sf"/>
</dbReference>
<protein>
    <submittedName>
        <fullName evidence="8">MFS transporter</fullName>
    </submittedName>
</protein>
<evidence type="ECO:0000313" key="8">
    <source>
        <dbReference type="EMBL" id="QYD68355.1"/>
    </source>
</evidence>
<dbReference type="InterPro" id="IPR020846">
    <property type="entry name" value="MFS_dom"/>
</dbReference>
<organism evidence="8 9">
    <name type="scientific">Paraburkholderia edwinii</name>
    <dbReference type="NCBI Taxonomy" id="2861782"/>
    <lineage>
        <taxon>Bacteria</taxon>
        <taxon>Pseudomonadati</taxon>
        <taxon>Pseudomonadota</taxon>
        <taxon>Betaproteobacteria</taxon>
        <taxon>Burkholderiales</taxon>
        <taxon>Burkholderiaceae</taxon>
        <taxon>Paraburkholderia</taxon>
    </lineage>
</organism>
<keyword evidence="5 6" id="KW-0472">Membrane</keyword>
<dbReference type="PANTHER" id="PTHR43791:SF36">
    <property type="entry name" value="TRANSPORTER, PUTATIVE (AFU_ORTHOLOGUE AFUA_6G08340)-RELATED"/>
    <property type="match status" value="1"/>
</dbReference>
<evidence type="ECO:0000313" key="9">
    <source>
        <dbReference type="Proteomes" id="UP000826462"/>
    </source>
</evidence>
<dbReference type="Gene3D" id="1.20.1250.20">
    <property type="entry name" value="MFS general substrate transporter like domains"/>
    <property type="match status" value="2"/>
</dbReference>